<dbReference type="InterPro" id="IPR050613">
    <property type="entry name" value="Sec_Metabolite_Reg"/>
</dbReference>
<dbReference type="SUPFAM" id="SSF57701">
    <property type="entry name" value="Zn2/Cys6 DNA-binding domain"/>
    <property type="match status" value="1"/>
</dbReference>
<dbReference type="GO" id="GO:0008270">
    <property type="term" value="F:zinc ion binding"/>
    <property type="evidence" value="ECO:0007669"/>
    <property type="project" value="InterPro"/>
</dbReference>
<dbReference type="InterPro" id="IPR036864">
    <property type="entry name" value="Zn2-C6_fun-type_DNA-bd_sf"/>
</dbReference>
<gene>
    <name evidence="5" type="ORF">B0H17DRAFT_1049819</name>
</gene>
<dbReference type="PROSITE" id="PS00463">
    <property type="entry name" value="ZN2_CY6_FUNGAL_1"/>
    <property type="match status" value="1"/>
</dbReference>
<evidence type="ECO:0000313" key="6">
    <source>
        <dbReference type="Proteomes" id="UP001221757"/>
    </source>
</evidence>
<dbReference type="CDD" id="cd00067">
    <property type="entry name" value="GAL4"/>
    <property type="match status" value="1"/>
</dbReference>
<evidence type="ECO:0000313" key="5">
    <source>
        <dbReference type="EMBL" id="KAJ7698961.1"/>
    </source>
</evidence>
<proteinExistence type="predicted"/>
<dbReference type="PROSITE" id="PS50048">
    <property type="entry name" value="ZN2_CY6_FUNGAL_2"/>
    <property type="match status" value="1"/>
</dbReference>
<organism evidence="5 6">
    <name type="scientific">Mycena rosella</name>
    <name type="common">Pink bonnet</name>
    <name type="synonym">Agaricus rosellus</name>
    <dbReference type="NCBI Taxonomy" id="1033263"/>
    <lineage>
        <taxon>Eukaryota</taxon>
        <taxon>Fungi</taxon>
        <taxon>Dikarya</taxon>
        <taxon>Basidiomycota</taxon>
        <taxon>Agaricomycotina</taxon>
        <taxon>Agaricomycetes</taxon>
        <taxon>Agaricomycetidae</taxon>
        <taxon>Agaricales</taxon>
        <taxon>Marasmiineae</taxon>
        <taxon>Mycenaceae</taxon>
        <taxon>Mycena</taxon>
    </lineage>
</organism>
<dbReference type="EMBL" id="JARKIE010000024">
    <property type="protein sequence ID" value="KAJ7698961.1"/>
    <property type="molecule type" value="Genomic_DNA"/>
</dbReference>
<dbReference type="PANTHER" id="PTHR31001">
    <property type="entry name" value="UNCHARACTERIZED TRANSCRIPTIONAL REGULATORY PROTEIN"/>
    <property type="match status" value="1"/>
</dbReference>
<dbReference type="AlphaFoldDB" id="A0AAD7GPF2"/>
<feature type="domain" description="Zn(2)-C6 fungal-type" evidence="4">
    <location>
        <begin position="32"/>
        <end position="63"/>
    </location>
</feature>
<comment type="subcellular location">
    <subcellularLocation>
        <location evidence="1">Nucleus</location>
    </subcellularLocation>
</comment>
<name>A0AAD7GPF2_MYCRO</name>
<sequence>MSSPAPSRNSLKVAAPTDGDHRKRRRNRTTQSCLNCHATKRMCDRKRPCSRCSQLGITGNCVYEVDDPNRQGKQEEGARLTNRIAELEGVIRELKNKPHSRWLADQGSPSSGTSSSPRSSSVSPLRSGGASSPNNTPGWRFPSPPGFGSSSSVPHFFSGAAGLSQPVPRSPRPSDSLASLKAAYAGLTDHMFIRQGSNCGCLNDTECYSVVLELSLRLRRTAELLACSPSHSTSSDCALNAQISDLDTFAKNSLLDVPGYDSSSMAGLNRGFGSGRSNAPSSPIIFDQSYVGSGGSGFDMGDSDNFMSWLPARRDV</sequence>
<comment type="caution">
    <text evidence="5">The sequence shown here is derived from an EMBL/GenBank/DDBJ whole genome shotgun (WGS) entry which is preliminary data.</text>
</comment>
<keyword evidence="6" id="KW-1185">Reference proteome</keyword>
<evidence type="ECO:0000256" key="2">
    <source>
        <dbReference type="ARBA" id="ARBA00023242"/>
    </source>
</evidence>
<dbReference type="InterPro" id="IPR001138">
    <property type="entry name" value="Zn2Cys6_DnaBD"/>
</dbReference>
<keyword evidence="2" id="KW-0539">Nucleus</keyword>
<dbReference type="GO" id="GO:0000981">
    <property type="term" value="F:DNA-binding transcription factor activity, RNA polymerase II-specific"/>
    <property type="evidence" value="ECO:0007669"/>
    <property type="project" value="InterPro"/>
</dbReference>
<feature type="compositionally biased region" description="Polar residues" evidence="3">
    <location>
        <begin position="1"/>
        <end position="10"/>
    </location>
</feature>
<dbReference type="GO" id="GO:0005634">
    <property type="term" value="C:nucleus"/>
    <property type="evidence" value="ECO:0007669"/>
    <property type="project" value="UniProtKB-SubCell"/>
</dbReference>
<dbReference type="SMART" id="SM00066">
    <property type="entry name" value="GAL4"/>
    <property type="match status" value="1"/>
</dbReference>
<dbReference type="Gene3D" id="4.10.240.10">
    <property type="entry name" value="Zn(2)-C6 fungal-type DNA-binding domain"/>
    <property type="match status" value="1"/>
</dbReference>
<reference evidence="5" key="1">
    <citation type="submission" date="2023-03" db="EMBL/GenBank/DDBJ databases">
        <title>Massive genome expansion in bonnet fungi (Mycena s.s.) driven by repeated elements and novel gene families across ecological guilds.</title>
        <authorList>
            <consortium name="Lawrence Berkeley National Laboratory"/>
            <person name="Harder C.B."/>
            <person name="Miyauchi S."/>
            <person name="Viragh M."/>
            <person name="Kuo A."/>
            <person name="Thoen E."/>
            <person name="Andreopoulos B."/>
            <person name="Lu D."/>
            <person name="Skrede I."/>
            <person name="Drula E."/>
            <person name="Henrissat B."/>
            <person name="Morin E."/>
            <person name="Kohler A."/>
            <person name="Barry K."/>
            <person name="LaButti K."/>
            <person name="Morin E."/>
            <person name="Salamov A."/>
            <person name="Lipzen A."/>
            <person name="Mereny Z."/>
            <person name="Hegedus B."/>
            <person name="Baldrian P."/>
            <person name="Stursova M."/>
            <person name="Weitz H."/>
            <person name="Taylor A."/>
            <person name="Grigoriev I.V."/>
            <person name="Nagy L.G."/>
            <person name="Martin F."/>
            <person name="Kauserud H."/>
        </authorList>
    </citation>
    <scope>NUCLEOTIDE SEQUENCE</scope>
    <source>
        <strain evidence="5">CBHHK067</strain>
    </source>
</reference>
<feature type="region of interest" description="Disordered" evidence="3">
    <location>
        <begin position="1"/>
        <end position="29"/>
    </location>
</feature>
<dbReference type="Pfam" id="PF00172">
    <property type="entry name" value="Zn_clus"/>
    <property type="match status" value="1"/>
</dbReference>
<protein>
    <recommendedName>
        <fullName evidence="4">Zn(2)-C6 fungal-type domain-containing protein</fullName>
    </recommendedName>
</protein>
<feature type="region of interest" description="Disordered" evidence="3">
    <location>
        <begin position="98"/>
        <end position="145"/>
    </location>
</feature>
<dbReference type="Proteomes" id="UP001221757">
    <property type="component" value="Unassembled WGS sequence"/>
</dbReference>
<accession>A0AAD7GPF2</accession>
<evidence type="ECO:0000259" key="4">
    <source>
        <dbReference type="PROSITE" id="PS50048"/>
    </source>
</evidence>
<dbReference type="PANTHER" id="PTHR31001:SF81">
    <property type="entry name" value="ZN(II)2CYS6 TRANSCRIPTION FACTOR"/>
    <property type="match status" value="1"/>
</dbReference>
<feature type="compositionally biased region" description="Low complexity" evidence="3">
    <location>
        <begin position="107"/>
        <end position="132"/>
    </location>
</feature>
<evidence type="ECO:0000256" key="3">
    <source>
        <dbReference type="SAM" id="MobiDB-lite"/>
    </source>
</evidence>
<evidence type="ECO:0000256" key="1">
    <source>
        <dbReference type="ARBA" id="ARBA00004123"/>
    </source>
</evidence>